<dbReference type="PANTHER" id="PTHR47417:SF1">
    <property type="entry name" value="SMR DOMAIN-CONTAINING PROTEIN YPL199C"/>
    <property type="match status" value="1"/>
</dbReference>
<dbReference type="STRING" id="34475.A0A4Y9Z5B1"/>
<dbReference type="PROSITE" id="PS50828">
    <property type="entry name" value="SMR"/>
    <property type="match status" value="1"/>
</dbReference>
<evidence type="ECO:0000259" key="2">
    <source>
        <dbReference type="PROSITE" id="PS50828"/>
    </source>
</evidence>
<sequence length="375" mass="41954">MGIIAALLSVCLCDDDQPGYESPQQRPPQRYQQGLPVTRPRSPPSGRVPQYYGSIDFPARHQYHTPHPPQPSQYSPPHPPAKPTFSPPPAPRPVYPLPPPKPVYPLPPAPRPSPAPAPRPVYPLPPASKPVYPLLPAPKPVYPLRPSPSRLRYPVQPAAQSEYPPTAPAQPQPARQASPGPHKNFLYHEPEIGEDSDYQALRARATEEHSMMVESFKQSHAFKKSHTTRMYARSNRERAKELSEQGKAHKAKMERLNERASEWIFAKNNEDRAPGDPVDLHNLYVKEAITYTERAVQDARRRGDTKIKLIVGKGRHSLQGVAKLKPAIKRLLQTQGLVVELDPKNAGVLIVNLDGRSTDTDSVLSVDDIVRRFEY</sequence>
<protein>
    <recommendedName>
        <fullName evidence="2">Smr domain-containing protein</fullName>
    </recommendedName>
</protein>
<dbReference type="Pfam" id="PF08590">
    <property type="entry name" value="DUF1771"/>
    <property type="match status" value="1"/>
</dbReference>
<dbReference type="EMBL" id="SEKV01000012">
    <property type="protein sequence ID" value="TFY69300.1"/>
    <property type="molecule type" value="Genomic_DNA"/>
</dbReference>
<feature type="compositionally biased region" description="Low complexity" evidence="1">
    <location>
        <begin position="172"/>
        <end position="181"/>
    </location>
</feature>
<dbReference type="InterPro" id="IPR002625">
    <property type="entry name" value="Smr_dom"/>
</dbReference>
<evidence type="ECO:0000313" key="3">
    <source>
        <dbReference type="EMBL" id="TFY69300.1"/>
    </source>
</evidence>
<accession>A0A4Y9Z5B1</accession>
<evidence type="ECO:0000313" key="4">
    <source>
        <dbReference type="Proteomes" id="UP000298390"/>
    </source>
</evidence>
<dbReference type="PRINTS" id="PR01217">
    <property type="entry name" value="PRICHEXTENSN"/>
</dbReference>
<evidence type="ECO:0000256" key="1">
    <source>
        <dbReference type="SAM" id="MobiDB-lite"/>
    </source>
</evidence>
<dbReference type="Proteomes" id="UP000298390">
    <property type="component" value="Unassembled WGS sequence"/>
</dbReference>
<feature type="compositionally biased region" description="Pro residues" evidence="1">
    <location>
        <begin position="66"/>
        <end position="146"/>
    </location>
</feature>
<proteinExistence type="predicted"/>
<feature type="domain" description="Smr" evidence="2">
    <location>
        <begin position="278"/>
        <end position="354"/>
    </location>
</feature>
<feature type="region of interest" description="Disordered" evidence="1">
    <location>
        <begin position="14"/>
        <end position="192"/>
    </location>
</feature>
<dbReference type="Gene3D" id="3.30.1370.110">
    <property type="match status" value="1"/>
</dbReference>
<dbReference type="PANTHER" id="PTHR47417">
    <property type="entry name" value="SMR DOMAIN-CONTAINING PROTEIN YPL199C"/>
    <property type="match status" value="1"/>
</dbReference>
<dbReference type="SMART" id="SM01162">
    <property type="entry name" value="DUF1771"/>
    <property type="match status" value="1"/>
</dbReference>
<dbReference type="InterPro" id="IPR053020">
    <property type="entry name" value="Smr_domain_protein"/>
</dbReference>
<name>A0A4Y9Z5B1_9APHY</name>
<dbReference type="Pfam" id="PF01713">
    <property type="entry name" value="Smr"/>
    <property type="match status" value="1"/>
</dbReference>
<organism evidence="3 4">
    <name type="scientific">Rhodofomes roseus</name>
    <dbReference type="NCBI Taxonomy" id="34475"/>
    <lineage>
        <taxon>Eukaryota</taxon>
        <taxon>Fungi</taxon>
        <taxon>Dikarya</taxon>
        <taxon>Basidiomycota</taxon>
        <taxon>Agaricomycotina</taxon>
        <taxon>Agaricomycetes</taxon>
        <taxon>Polyporales</taxon>
        <taxon>Rhodofomes</taxon>
    </lineage>
</organism>
<dbReference type="AlphaFoldDB" id="A0A4Y9Z5B1"/>
<reference evidence="3 4" key="1">
    <citation type="submission" date="2019-01" db="EMBL/GenBank/DDBJ databases">
        <title>Genome sequencing of the rare red list fungi Fomitopsis rosea.</title>
        <authorList>
            <person name="Buettner E."/>
            <person name="Kellner H."/>
        </authorList>
    </citation>
    <scope>NUCLEOTIDE SEQUENCE [LARGE SCALE GENOMIC DNA]</scope>
    <source>
        <strain evidence="3 4">DSM 105464</strain>
    </source>
</reference>
<feature type="compositionally biased region" description="Low complexity" evidence="1">
    <location>
        <begin position="23"/>
        <end position="33"/>
    </location>
</feature>
<comment type="caution">
    <text evidence="3">The sequence shown here is derived from an EMBL/GenBank/DDBJ whole genome shotgun (WGS) entry which is preliminary data.</text>
</comment>
<dbReference type="InterPro" id="IPR013899">
    <property type="entry name" value="DUF1771"/>
</dbReference>
<dbReference type="SMART" id="SM00463">
    <property type="entry name" value="SMR"/>
    <property type="match status" value="1"/>
</dbReference>
<gene>
    <name evidence="3" type="ORF">EVJ58_g507</name>
</gene>
<dbReference type="InterPro" id="IPR036063">
    <property type="entry name" value="Smr_dom_sf"/>
</dbReference>
<dbReference type="SUPFAM" id="SSF160443">
    <property type="entry name" value="SMR domain-like"/>
    <property type="match status" value="1"/>
</dbReference>